<dbReference type="RefSeq" id="WP_113986624.1">
    <property type="nucleotide sequence ID" value="NZ_QMEY01000041.1"/>
</dbReference>
<feature type="transmembrane region" description="Helical" evidence="2">
    <location>
        <begin position="58"/>
        <end position="76"/>
    </location>
</feature>
<keyword evidence="5" id="KW-1185">Reference proteome</keyword>
<dbReference type="PROSITE" id="PS50005">
    <property type="entry name" value="TPR"/>
    <property type="match status" value="1"/>
</dbReference>
<organism evidence="4 5">
    <name type="scientific">Spongiactinospora rosea</name>
    <dbReference type="NCBI Taxonomy" id="2248750"/>
    <lineage>
        <taxon>Bacteria</taxon>
        <taxon>Bacillati</taxon>
        <taxon>Actinomycetota</taxon>
        <taxon>Actinomycetes</taxon>
        <taxon>Streptosporangiales</taxon>
        <taxon>Streptosporangiaceae</taxon>
        <taxon>Spongiactinospora</taxon>
    </lineage>
</organism>
<keyword evidence="2" id="KW-0472">Membrane</keyword>
<dbReference type="PROSITE" id="PS50293">
    <property type="entry name" value="TPR_REGION"/>
    <property type="match status" value="1"/>
</dbReference>
<keyword evidence="2" id="KW-0812">Transmembrane</keyword>
<dbReference type="InterPro" id="IPR036779">
    <property type="entry name" value="LysM_dom_sf"/>
</dbReference>
<dbReference type="InterPro" id="IPR051677">
    <property type="entry name" value="AfsR-DnrI-RedD_regulator"/>
</dbReference>
<dbReference type="Proteomes" id="UP000253303">
    <property type="component" value="Unassembled WGS sequence"/>
</dbReference>
<evidence type="ECO:0000259" key="3">
    <source>
        <dbReference type="PROSITE" id="PS51782"/>
    </source>
</evidence>
<dbReference type="Gene3D" id="1.25.40.10">
    <property type="entry name" value="Tetratricopeptide repeat domain"/>
    <property type="match status" value="1"/>
</dbReference>
<dbReference type="InterPro" id="IPR018392">
    <property type="entry name" value="LysM"/>
</dbReference>
<dbReference type="InterPro" id="IPR011990">
    <property type="entry name" value="TPR-like_helical_dom_sf"/>
</dbReference>
<dbReference type="PANTHER" id="PTHR35807">
    <property type="entry name" value="TRANSCRIPTIONAL REGULATOR REDD-RELATED"/>
    <property type="match status" value="1"/>
</dbReference>
<evidence type="ECO:0000313" key="4">
    <source>
        <dbReference type="EMBL" id="RBQ13968.1"/>
    </source>
</evidence>
<dbReference type="Gene3D" id="3.40.50.300">
    <property type="entry name" value="P-loop containing nucleotide triphosphate hydrolases"/>
    <property type="match status" value="1"/>
</dbReference>
<accession>A0A366LJA2</accession>
<evidence type="ECO:0000256" key="2">
    <source>
        <dbReference type="SAM" id="Phobius"/>
    </source>
</evidence>
<dbReference type="SUPFAM" id="SSF54106">
    <property type="entry name" value="LysM domain"/>
    <property type="match status" value="1"/>
</dbReference>
<dbReference type="Gene3D" id="1.10.10.10">
    <property type="entry name" value="Winged helix-like DNA-binding domain superfamily/Winged helix DNA-binding domain"/>
    <property type="match status" value="1"/>
</dbReference>
<evidence type="ECO:0000256" key="1">
    <source>
        <dbReference type="PROSITE-ProRule" id="PRU00339"/>
    </source>
</evidence>
<dbReference type="SUPFAM" id="SSF48452">
    <property type="entry name" value="TPR-like"/>
    <property type="match status" value="1"/>
</dbReference>
<dbReference type="EMBL" id="QMEY01000041">
    <property type="protein sequence ID" value="RBQ13968.1"/>
    <property type="molecule type" value="Genomic_DNA"/>
</dbReference>
<keyword evidence="2" id="KW-1133">Transmembrane helix</keyword>
<dbReference type="SMART" id="SM00257">
    <property type="entry name" value="LysM"/>
    <property type="match status" value="2"/>
</dbReference>
<dbReference type="InterPro" id="IPR019734">
    <property type="entry name" value="TPR_rpt"/>
</dbReference>
<feature type="domain" description="LysM" evidence="3">
    <location>
        <begin position="222"/>
        <end position="278"/>
    </location>
</feature>
<dbReference type="InterPro" id="IPR027417">
    <property type="entry name" value="P-loop_NTPase"/>
</dbReference>
<gene>
    <name evidence="4" type="ORF">DP939_43085</name>
</gene>
<dbReference type="InterPro" id="IPR036388">
    <property type="entry name" value="WH-like_DNA-bd_sf"/>
</dbReference>
<dbReference type="PANTHER" id="PTHR35807:SF2">
    <property type="entry name" value="TRANSCRIPTIONAL ACTIVATOR DOMAIN"/>
    <property type="match status" value="1"/>
</dbReference>
<dbReference type="Pfam" id="PF01476">
    <property type="entry name" value="LysM"/>
    <property type="match status" value="2"/>
</dbReference>
<name>A0A366LJA2_9ACTN</name>
<comment type="caution">
    <text evidence="4">The sequence shown here is derived from an EMBL/GenBank/DDBJ whole genome shotgun (WGS) entry which is preliminary data.</text>
</comment>
<sequence>MTTFEVRHPVAAAIAAGVALVTLLAGIPAVLLTFFWPIELPRVEDLVTPAEPQVLKPLLLLVVWGFWALFAWAVLLELVAMARGRTRQAGHAPFQRFAAYLVAMLTITTASPVATASIANAATVSTADVSFTGGEEAAAESVETAPQPSGTYVVKPRDTLWSIAERHLGDPSRYQEIARLNAGRVMTDGHTFAEGDWLRPGWVLRMPPDAIELDAGGKPSGTIHTVADGETLWDIADRYLGDGKRYREIIKFNKGRVQHDGRRLTDPRTIVPGWRLAIPDKSAGKPVFLEPAMMPPMRFAAADASELTEIAAVAQQADCPSSATSSPALVKLPGNGLVALSFAGGIVIALASARLYYRRRLKAPEVDERVSVHAEQPLPPAVQALVRAHTEGSTPHGESPPDDFSLVKGAFSVTPPGNVRISEHVELELSGLSLGLTGTGAAGCARAMILDLLTKADQHRAEIIIPRDDCVELFGEPIESLLDQLPGLRLVPSVSDAIDRLEEQFVTRRRLLRDYDAEDIPALRTAEPDEPLPALLLVARLPEGDHSYLSTLMELAPRFGIGALVLGEWPPGSTCHLDGNGKAERTVGEQSERLDGASLIRVSKTDATSLLRHLAAGNGLADNRPQRNADLPLPRYVSDGRPVRFGILGEPSIEANGENVDISGRTKALELFVLLALRPTGLERQEICAYLWPDVDEPLAGYRFHSALKDIRAALREATGMSDKEATFIELEGKTYRIEAKQVTVDLWIFERAMTAAREAPDEEAKVAALEAVAGQCRGILANGLKYWWIDQEFRWPMTVASVRALLQLGRLHENAGRTERALDVYEQAGTLDPDIEQAATAAIRLLLQLGRRDEARLRARHFKSRLAALGAAPSAETIAIINKALPRSVRAAK</sequence>
<dbReference type="Gene3D" id="3.10.350.10">
    <property type="entry name" value="LysM domain"/>
    <property type="match status" value="2"/>
</dbReference>
<feature type="repeat" description="TPR" evidence="1">
    <location>
        <begin position="803"/>
        <end position="836"/>
    </location>
</feature>
<evidence type="ECO:0000313" key="5">
    <source>
        <dbReference type="Proteomes" id="UP000253303"/>
    </source>
</evidence>
<proteinExistence type="predicted"/>
<dbReference type="InterPro" id="IPR005158">
    <property type="entry name" value="BTAD"/>
</dbReference>
<protein>
    <recommendedName>
        <fullName evidence="3">LysM domain-containing protein</fullName>
    </recommendedName>
</protein>
<dbReference type="PROSITE" id="PS51782">
    <property type="entry name" value="LYSM"/>
    <property type="match status" value="2"/>
</dbReference>
<feature type="transmembrane region" description="Helical" evidence="2">
    <location>
        <begin position="12"/>
        <end position="38"/>
    </location>
</feature>
<keyword evidence="1" id="KW-0802">TPR repeat</keyword>
<dbReference type="SMART" id="SM01043">
    <property type="entry name" value="BTAD"/>
    <property type="match status" value="1"/>
</dbReference>
<dbReference type="AlphaFoldDB" id="A0A366LJA2"/>
<reference evidence="4 5" key="1">
    <citation type="submission" date="2018-06" db="EMBL/GenBank/DDBJ databases">
        <title>Sphaerisporangium craniellae sp. nov., isolated from a marine sponge in the South China Sea.</title>
        <authorList>
            <person name="Li L."/>
        </authorList>
    </citation>
    <scope>NUCLEOTIDE SEQUENCE [LARGE SCALE GENOMIC DNA]</scope>
    <source>
        <strain evidence="4 5">LHW63015</strain>
    </source>
</reference>
<dbReference type="CDD" id="cd00118">
    <property type="entry name" value="LysM"/>
    <property type="match status" value="2"/>
</dbReference>
<dbReference type="OrthoDB" id="8444614at2"/>
<feature type="domain" description="LysM" evidence="3">
    <location>
        <begin position="150"/>
        <end position="206"/>
    </location>
</feature>
<feature type="transmembrane region" description="Helical" evidence="2">
    <location>
        <begin position="97"/>
        <end position="119"/>
    </location>
</feature>